<organism evidence="1 2">
    <name type="scientific">Nonlabens mediterrranea</name>
    <dbReference type="NCBI Taxonomy" id="1419947"/>
    <lineage>
        <taxon>Bacteria</taxon>
        <taxon>Pseudomonadati</taxon>
        <taxon>Bacteroidota</taxon>
        <taxon>Flavobacteriia</taxon>
        <taxon>Flavobacteriales</taxon>
        <taxon>Flavobacteriaceae</taxon>
        <taxon>Nonlabens</taxon>
    </lineage>
</organism>
<dbReference type="EMBL" id="JADKYU010000309">
    <property type="protein sequence ID" value="MBF4983916.1"/>
    <property type="molecule type" value="Genomic_DNA"/>
</dbReference>
<evidence type="ECO:0000313" key="1">
    <source>
        <dbReference type="EMBL" id="MBF4983916.1"/>
    </source>
</evidence>
<comment type="caution">
    <text evidence="1">The sequence shown here is derived from an EMBL/GenBank/DDBJ whole genome shotgun (WGS) entry which is preliminary data.</text>
</comment>
<protein>
    <recommendedName>
        <fullName evidence="3">Restriction endonuclease type IV Mrr domain-containing protein</fullName>
    </recommendedName>
</protein>
<sequence length="646" mass="76421">MTNTDYKREAHYLYNSNELFEAYKCAWQLPFTEFIKWFTDTNGKRRSNKKASFYTNPFFYDSFLTTQPIEWLNHKEAIKLWEYYLGSQDCISFEFELYVAFNNPLLFIEGYKSKMIFFKEERIDVLEKHLLPEVVINELKIWKKLNSLLNEKWNAVSESINTLGLLPHELLMSMCASFESFVYQDPDDKERWHFAVETLSLLVAFIQNNYELSDVEITDTSLQSSYLKGTHNLDTISTFEHAYDYILLRHHINRYLFEPDLSVILDEQQLRFRESEIFNQQWQNDELRYTVNEQLYYAYGEELFDDLKNNNQIRFINNNESQDNQLGNTRQFAIIQYIKDLGIRKEDLKNNELPPLNFIISFLHGLAWRKLTTTELPLHKIARLRNNDYLHGTMELFKKNKIAEFILISDKEVMYDATMGTGLSCTMQEFNKLIDTFSFQRNVKTFCAFKQKDSLWQKPFIKVGSSIISPLSVFTGFTSLYTISESILKNFVPRDGTRIEQILKERYDNEIWETSIPGKNQEYGDIDVVMEDDAHLILMQFKRTYQKTDVRELHLQKSQDFKAIKQLKEASKSIDTTKTIHLWYVTTAFEKVGARDNGVLRVSYQDLLGIKRLMDSEGKLFKSLSGLIELIETDRLYELGKEHRIK</sequence>
<keyword evidence="2" id="KW-1185">Reference proteome</keyword>
<accession>A0ABS0A3I1</accession>
<name>A0ABS0A3I1_9FLAO</name>
<proteinExistence type="predicted"/>
<gene>
    <name evidence="1" type="ORF">FNJ87_06050</name>
</gene>
<reference evidence="1 2" key="1">
    <citation type="submission" date="2020-11" db="EMBL/GenBank/DDBJ databases">
        <title>P. mediterranea TC4 genome.</title>
        <authorList>
            <person name="Molmeret M."/>
        </authorList>
    </citation>
    <scope>NUCLEOTIDE SEQUENCE [LARGE SCALE GENOMIC DNA]</scope>
    <source>
        <strain evidence="1 2">TC4</strain>
    </source>
</reference>
<evidence type="ECO:0000313" key="2">
    <source>
        <dbReference type="Proteomes" id="UP001194729"/>
    </source>
</evidence>
<dbReference type="Proteomes" id="UP001194729">
    <property type="component" value="Unassembled WGS sequence"/>
</dbReference>
<evidence type="ECO:0008006" key="3">
    <source>
        <dbReference type="Google" id="ProtNLM"/>
    </source>
</evidence>